<dbReference type="SUPFAM" id="SSF57845">
    <property type="entry name" value="B-box zinc-binding domain"/>
    <property type="match status" value="1"/>
</dbReference>
<dbReference type="GO" id="GO:0008270">
    <property type="term" value="F:zinc ion binding"/>
    <property type="evidence" value="ECO:0007669"/>
    <property type="project" value="UniProtKB-KW"/>
</dbReference>
<keyword evidence="1" id="KW-0863">Zinc-finger</keyword>
<keyword evidence="1" id="KW-0479">Metal-binding</keyword>
<dbReference type="InterPro" id="IPR000315">
    <property type="entry name" value="Znf_B-box"/>
</dbReference>
<feature type="domain" description="B box-type" evidence="3">
    <location>
        <begin position="54"/>
        <end position="100"/>
    </location>
</feature>
<name>A0A1I7T4C7_9PELO</name>
<reference evidence="5" key="1">
    <citation type="submission" date="2016-11" db="UniProtKB">
        <authorList>
            <consortium name="WormBaseParasite"/>
        </authorList>
    </citation>
    <scope>IDENTIFICATION</scope>
</reference>
<evidence type="ECO:0000259" key="3">
    <source>
        <dbReference type="PROSITE" id="PS50119"/>
    </source>
</evidence>
<dbReference type="PANTHER" id="PTHR25462">
    <property type="entry name" value="BONUS, ISOFORM C-RELATED"/>
    <property type="match status" value="1"/>
</dbReference>
<feature type="coiled-coil region" evidence="2">
    <location>
        <begin position="191"/>
        <end position="258"/>
    </location>
</feature>
<dbReference type="PANTHER" id="PTHR25462:SF296">
    <property type="entry name" value="MEIOTIC P26, ISOFORM F"/>
    <property type="match status" value="1"/>
</dbReference>
<keyword evidence="2" id="KW-0175">Coiled coil</keyword>
<dbReference type="PROSITE" id="PS50119">
    <property type="entry name" value="ZF_BBOX"/>
    <property type="match status" value="1"/>
</dbReference>
<evidence type="ECO:0000313" key="4">
    <source>
        <dbReference type="Proteomes" id="UP000095282"/>
    </source>
</evidence>
<dbReference type="GO" id="GO:0061630">
    <property type="term" value="F:ubiquitin protein ligase activity"/>
    <property type="evidence" value="ECO:0007669"/>
    <property type="project" value="TreeGrafter"/>
</dbReference>
<protein>
    <submittedName>
        <fullName evidence="5">B box-type domain-containing protein</fullName>
    </submittedName>
</protein>
<proteinExistence type="predicted"/>
<dbReference type="STRING" id="1561998.A0A1I7T4C7"/>
<evidence type="ECO:0000313" key="5">
    <source>
        <dbReference type="WBParaSite" id="Csp11.Scaffold500.g2270.t2"/>
    </source>
</evidence>
<evidence type="ECO:0000256" key="1">
    <source>
        <dbReference type="PROSITE-ProRule" id="PRU00024"/>
    </source>
</evidence>
<dbReference type="eggNOG" id="KOG4185">
    <property type="taxonomic scope" value="Eukaryota"/>
</dbReference>
<dbReference type="Proteomes" id="UP000095282">
    <property type="component" value="Unplaced"/>
</dbReference>
<dbReference type="WBParaSite" id="Csp11.Scaffold500.g2270.t2">
    <property type="protein sequence ID" value="Csp11.Scaffold500.g2270.t2"/>
    <property type="gene ID" value="Csp11.Scaffold500.g2270"/>
</dbReference>
<accession>A0A1I7T4C7</accession>
<dbReference type="InterPro" id="IPR047153">
    <property type="entry name" value="TRIM45/56/19-like"/>
</dbReference>
<keyword evidence="1" id="KW-0862">Zinc</keyword>
<sequence length="310" mass="36081">MTATNNIILSVKCPVERIVTKRDPTLLPTVRHLIDDIREMLSKKKEEESRLVDDPHIPCAENERHEAARYCKTCKESYCESCYEWAHQSKLFSKHEWQSVDQKPFVYPMCLNHAQKTAIFKCQEDCHQFLCEECSKEEKHSTHIKKNLEEISKSNFVLLAMTDQILENIEKHLEMQIADANMSVSSFDMHNPQLKSAIERVEAAFEEKKQKALASLERFANGEKMKMVDKRIGIQQKLRELKKAKKNVQRKMKRKIDLHDISEIEKSTAGFCKSGVPPIKNFPQFKNYSFTPDMSSYPTPPFNIDALQRN</sequence>
<organism evidence="4 5">
    <name type="scientific">Caenorhabditis tropicalis</name>
    <dbReference type="NCBI Taxonomy" id="1561998"/>
    <lineage>
        <taxon>Eukaryota</taxon>
        <taxon>Metazoa</taxon>
        <taxon>Ecdysozoa</taxon>
        <taxon>Nematoda</taxon>
        <taxon>Chromadorea</taxon>
        <taxon>Rhabditida</taxon>
        <taxon>Rhabditina</taxon>
        <taxon>Rhabditomorpha</taxon>
        <taxon>Rhabditoidea</taxon>
        <taxon>Rhabditidae</taxon>
        <taxon>Peloderinae</taxon>
        <taxon>Caenorhabditis</taxon>
    </lineage>
</organism>
<evidence type="ECO:0000256" key="2">
    <source>
        <dbReference type="SAM" id="Coils"/>
    </source>
</evidence>
<dbReference type="Gene3D" id="3.30.160.60">
    <property type="entry name" value="Classic Zinc Finger"/>
    <property type="match status" value="1"/>
</dbReference>
<dbReference type="AlphaFoldDB" id="A0A1I7T4C7"/>
<keyword evidence="4" id="KW-1185">Reference proteome</keyword>